<evidence type="ECO:0000256" key="1">
    <source>
        <dbReference type="SAM" id="Phobius"/>
    </source>
</evidence>
<dbReference type="AlphaFoldDB" id="A0A4P7AH21"/>
<keyword evidence="1" id="KW-1133">Transmembrane helix</keyword>
<proteinExistence type="predicted"/>
<keyword evidence="1" id="KW-0472">Membrane</keyword>
<sequence>MNVDGKEFLVNKTNDIVDNNPKLISIIKEISKYKKYALISLVIGLFFVILGPVAAVYFYSTWQVSKSFLWLLLIVFAIIIVVLGVCALAIYMSFNRKAKNQKLDQAVTDILYENKSIQSVYGEFYYKFIDDEKTDNFEIKIVRRIPKVEVYESSYKNWLSKRVLAINNNTQNSFHFTYKDKKVSFFIKNPKKFIEYYYSTDSKGNTTRHEKINFISNAAVFMENTKFDESYNGLRVVQEKDPKKGLFQTDSIEFNKRFYINANDNDLRAAKFLSPRLIEKLSSIEVQNIYSVGIENEIYADWFQVKKNSYVHDVCAFDTHSVYSIASFKKMLIDKITQDFYLFEHLFNCVRAVY</sequence>
<dbReference type="KEGG" id="sgq:SGLAD_v1c02630"/>
<feature type="transmembrane region" description="Helical" evidence="1">
    <location>
        <begin position="36"/>
        <end position="62"/>
    </location>
</feature>
<evidence type="ECO:0000313" key="2">
    <source>
        <dbReference type="EMBL" id="QBQ07462.1"/>
    </source>
</evidence>
<protein>
    <recommendedName>
        <fullName evidence="4">DUF3137 domain-containing protein</fullName>
    </recommendedName>
</protein>
<gene>
    <name evidence="2" type="ORF">SGLAD_v1c02630</name>
</gene>
<keyword evidence="1" id="KW-0812">Transmembrane</keyword>
<dbReference type="EMBL" id="CP038013">
    <property type="protein sequence ID" value="QBQ07462.1"/>
    <property type="molecule type" value="Genomic_DNA"/>
</dbReference>
<keyword evidence="3" id="KW-1185">Reference proteome</keyword>
<dbReference type="Proteomes" id="UP000294309">
    <property type="component" value="Chromosome"/>
</dbReference>
<evidence type="ECO:0000313" key="3">
    <source>
        <dbReference type="Proteomes" id="UP000294309"/>
    </source>
</evidence>
<name>A0A4P7AH21_9MOLU</name>
<evidence type="ECO:0008006" key="4">
    <source>
        <dbReference type="Google" id="ProtNLM"/>
    </source>
</evidence>
<dbReference type="RefSeq" id="WP_134297254.1">
    <property type="nucleotide sequence ID" value="NZ_CP038013.1"/>
</dbReference>
<reference evidence="2 3" key="1">
    <citation type="submission" date="2019-03" db="EMBL/GenBank/DDBJ databases">
        <title>Complete genome sequence of Spiroplasma gladiatoris TG-1 (DSM 22552).</title>
        <authorList>
            <person name="Lin Y.-C."/>
            <person name="Chou L."/>
            <person name="Kuo C.-H."/>
        </authorList>
    </citation>
    <scope>NUCLEOTIDE SEQUENCE [LARGE SCALE GENOMIC DNA]</scope>
    <source>
        <strain evidence="2 3">TG-1</strain>
    </source>
</reference>
<organism evidence="2 3">
    <name type="scientific">Spiroplasma gladiatoris</name>
    <dbReference type="NCBI Taxonomy" id="2143"/>
    <lineage>
        <taxon>Bacteria</taxon>
        <taxon>Bacillati</taxon>
        <taxon>Mycoplasmatota</taxon>
        <taxon>Mollicutes</taxon>
        <taxon>Entomoplasmatales</taxon>
        <taxon>Spiroplasmataceae</taxon>
        <taxon>Spiroplasma</taxon>
    </lineage>
</organism>
<accession>A0A4P7AH21</accession>
<dbReference type="OrthoDB" id="389876at2"/>
<feature type="transmembrane region" description="Helical" evidence="1">
    <location>
        <begin position="68"/>
        <end position="92"/>
    </location>
</feature>